<name>A0AAJ0FN55_9HYPO</name>
<dbReference type="SUPFAM" id="SSF56399">
    <property type="entry name" value="ADP-ribosylation"/>
    <property type="match status" value="1"/>
</dbReference>
<gene>
    <name evidence="6" type="ORF">QQS21_011888</name>
</gene>
<evidence type="ECO:0000256" key="3">
    <source>
        <dbReference type="ARBA" id="ARBA00023026"/>
    </source>
</evidence>
<evidence type="ECO:0000256" key="2">
    <source>
        <dbReference type="ARBA" id="ARBA00022729"/>
    </source>
</evidence>
<dbReference type="Gene3D" id="3.90.210.10">
    <property type="entry name" value="Heat-Labile Enterotoxin, subunit A"/>
    <property type="match status" value="1"/>
</dbReference>
<feature type="chain" id="PRO_5042490127" evidence="5">
    <location>
        <begin position="24"/>
        <end position="363"/>
    </location>
</feature>
<comment type="caution">
    <text evidence="6">The sequence shown here is derived from an EMBL/GenBank/DDBJ whole genome shotgun (WGS) entry which is preliminary data.</text>
</comment>
<dbReference type="Pfam" id="PF01375">
    <property type="entry name" value="Enterotoxin_a"/>
    <property type="match status" value="1"/>
</dbReference>
<dbReference type="GO" id="GO:0090729">
    <property type="term" value="F:toxin activity"/>
    <property type="evidence" value="ECO:0007669"/>
    <property type="project" value="UniProtKB-KW"/>
</dbReference>
<sequence>MKHYRLSMLLWTILLLLLAQVTSRLDVTWDRRGNVPSTIEVLDPIEDPPAIVWRGDTRSPETIYRAGGFSARKNPISNPLDEEKASSLYWHSQGVRPDITKYISTSTNPEVAYQFSSDLYSKQKTFGHVFKISADSKFVDVPKSLGRHIRSGYADQLEHASVADIPTEQIEGSYPAEKLGKKEIEMLKKGHKLEHIFQPNPAFNANKYKPLRGSGARPDLGGLPENSPAYREHPWSQFKGKKVSESLREFQKLRCKEACLNDKGVTFAEVAEGEEIFVAADPLGIRDLSGALQAGEVPEGLASYEVMEAGSTAEYIEATAELEAAEAAEAVEAVEALEAGEIAALGVEGALIIDQILLALGII</sequence>
<evidence type="ECO:0000313" key="7">
    <source>
        <dbReference type="Proteomes" id="UP001251528"/>
    </source>
</evidence>
<evidence type="ECO:0000256" key="5">
    <source>
        <dbReference type="SAM" id="SignalP"/>
    </source>
</evidence>
<protein>
    <submittedName>
        <fullName evidence="6">Uncharacterized protein</fullName>
    </submittedName>
</protein>
<keyword evidence="2 5" id="KW-0732">Signal</keyword>
<proteinExistence type="predicted"/>
<keyword evidence="4" id="KW-1015">Disulfide bond</keyword>
<organism evidence="6 7">
    <name type="scientific">Conoideocrella luteorostrata</name>
    <dbReference type="NCBI Taxonomy" id="1105319"/>
    <lineage>
        <taxon>Eukaryota</taxon>
        <taxon>Fungi</taxon>
        <taxon>Dikarya</taxon>
        <taxon>Ascomycota</taxon>
        <taxon>Pezizomycotina</taxon>
        <taxon>Sordariomycetes</taxon>
        <taxon>Hypocreomycetidae</taxon>
        <taxon>Hypocreales</taxon>
        <taxon>Clavicipitaceae</taxon>
        <taxon>Conoideocrella</taxon>
    </lineage>
</organism>
<evidence type="ECO:0000313" key="6">
    <source>
        <dbReference type="EMBL" id="KAK2590427.1"/>
    </source>
</evidence>
<feature type="signal peptide" evidence="5">
    <location>
        <begin position="1"/>
        <end position="23"/>
    </location>
</feature>
<accession>A0AAJ0FN55</accession>
<evidence type="ECO:0000256" key="4">
    <source>
        <dbReference type="ARBA" id="ARBA00023157"/>
    </source>
</evidence>
<evidence type="ECO:0000256" key="1">
    <source>
        <dbReference type="ARBA" id="ARBA00022656"/>
    </source>
</evidence>
<dbReference type="AlphaFoldDB" id="A0AAJ0FN55"/>
<dbReference type="EMBL" id="JASWJB010000440">
    <property type="protein sequence ID" value="KAK2590427.1"/>
    <property type="molecule type" value="Genomic_DNA"/>
</dbReference>
<dbReference type="Proteomes" id="UP001251528">
    <property type="component" value="Unassembled WGS sequence"/>
</dbReference>
<dbReference type="InterPro" id="IPR001144">
    <property type="entry name" value="Enterotoxin_A"/>
</dbReference>
<reference evidence="6" key="1">
    <citation type="submission" date="2023-06" db="EMBL/GenBank/DDBJ databases">
        <title>Conoideocrella luteorostrata (Hypocreales: Clavicipitaceae), a potential biocontrol fungus for elongate hemlock scale in United States Christmas tree production areas.</title>
        <authorList>
            <person name="Barrett H."/>
            <person name="Lovett B."/>
            <person name="Macias A.M."/>
            <person name="Stajich J.E."/>
            <person name="Kasson M.T."/>
        </authorList>
    </citation>
    <scope>NUCLEOTIDE SEQUENCE</scope>
    <source>
        <strain evidence="6">ARSEF 14590</strain>
    </source>
</reference>
<keyword evidence="7" id="KW-1185">Reference proteome</keyword>
<keyword evidence="3" id="KW-0843">Virulence</keyword>
<keyword evidence="1" id="KW-0800">Toxin</keyword>